<sequence length="433" mass="46677">MAGIARDVRGLDPLAGNNPPRGTVDLHTRRIRGVVTIPIEESPVSLPPLVEPASELTVDEVRRYSRHLIIPDVGMIGQKRLKNARVLCVGAGGLGSPALMYLAAAGVGTLGIAEFDTVDESNLQRQIIHGQSDIGRSKAESARESVKEINPYVTVIVHDVRLDNDNVLEIFADYDLIVDGTDNFATRYLVNDAAVLLGKPYVWGSIYRFEGQVSVFWDEHGPNYRDLYPEPPPPGMVPSCSEGGVLGVLCASIGSIMVTEAIKLITGIGDSLLGRLVIYDALEMTYRQVKIRKDPQGEPITRLIDYDAFCGSISEAAADAAVDSTISVSQLKTMLEERERGERNFVLIDVREPGEFEIVAIPGAVLIPKGEFLSGTALGDLPTDRPVVLHCKVGGRSAEVLAVVKGAGFADAVHVGGGVIAWVNQIEPHKPIY</sequence>
<evidence type="ECO:0000256" key="2">
    <source>
        <dbReference type="ARBA" id="ARBA00022679"/>
    </source>
</evidence>
<dbReference type="PANTHER" id="PTHR10953">
    <property type="entry name" value="UBIQUITIN-ACTIVATING ENZYME E1"/>
    <property type="match status" value="1"/>
</dbReference>
<keyword evidence="7" id="KW-1133">Transmembrane helix</keyword>
<evidence type="ECO:0000256" key="6">
    <source>
        <dbReference type="ARBA" id="ARBA00022840"/>
    </source>
</evidence>
<dbReference type="GO" id="GO:0005829">
    <property type="term" value="C:cytosol"/>
    <property type="evidence" value="ECO:0007669"/>
    <property type="project" value="TreeGrafter"/>
</dbReference>
<dbReference type="InterPro" id="IPR045886">
    <property type="entry name" value="ThiF/MoeB/HesA"/>
</dbReference>
<dbReference type="AlphaFoldDB" id="A0A6J7BRW2"/>
<dbReference type="InterPro" id="IPR035985">
    <property type="entry name" value="Ubiquitin-activating_enz"/>
</dbReference>
<proteinExistence type="predicted"/>
<dbReference type="EMBL" id="CAFBND010000005">
    <property type="protein sequence ID" value="CAB4927010.1"/>
    <property type="molecule type" value="Genomic_DNA"/>
</dbReference>
<evidence type="ECO:0000256" key="3">
    <source>
        <dbReference type="ARBA" id="ARBA00022692"/>
    </source>
</evidence>
<dbReference type="Gene3D" id="3.40.250.10">
    <property type="entry name" value="Rhodanese-like domain"/>
    <property type="match status" value="1"/>
</dbReference>
<feature type="domain" description="Rhodanese" evidence="10">
    <location>
        <begin position="341"/>
        <end position="431"/>
    </location>
</feature>
<dbReference type="CDD" id="cd00757">
    <property type="entry name" value="ThiF_MoeB_HesA_family"/>
    <property type="match status" value="1"/>
</dbReference>
<keyword evidence="5" id="KW-0547">Nucleotide-binding</keyword>
<evidence type="ECO:0000259" key="10">
    <source>
        <dbReference type="PROSITE" id="PS50206"/>
    </source>
</evidence>
<keyword evidence="3" id="KW-0812">Transmembrane</keyword>
<evidence type="ECO:0000313" key="11">
    <source>
        <dbReference type="EMBL" id="CAB4846759.1"/>
    </source>
</evidence>
<dbReference type="FunFam" id="3.40.50.720:FF:000033">
    <property type="entry name" value="Adenylyltransferase and sulfurtransferase MOCS3"/>
    <property type="match status" value="1"/>
</dbReference>
<dbReference type="GO" id="GO:0008146">
    <property type="term" value="F:sulfotransferase activity"/>
    <property type="evidence" value="ECO:0007669"/>
    <property type="project" value="TreeGrafter"/>
</dbReference>
<dbReference type="Gene3D" id="3.40.50.720">
    <property type="entry name" value="NAD(P)-binding Rossmann-like Domain"/>
    <property type="match status" value="1"/>
</dbReference>
<dbReference type="NCBIfam" id="NF005902">
    <property type="entry name" value="PRK07878.1"/>
    <property type="match status" value="1"/>
</dbReference>
<accession>A0A6J7BRW2</accession>
<keyword evidence="8" id="KW-0472">Membrane</keyword>
<evidence type="ECO:0000256" key="1">
    <source>
        <dbReference type="ARBA" id="ARBA00004167"/>
    </source>
</evidence>
<comment type="subcellular location">
    <subcellularLocation>
        <location evidence="1">Membrane</location>
        <topology evidence="1">Single-pass membrane protein</topology>
    </subcellularLocation>
</comment>
<evidence type="ECO:0000256" key="4">
    <source>
        <dbReference type="ARBA" id="ARBA00022695"/>
    </source>
</evidence>
<dbReference type="SUPFAM" id="SSF69572">
    <property type="entry name" value="Activating enzymes of the ubiquitin-like proteins"/>
    <property type="match status" value="1"/>
</dbReference>
<dbReference type="GO" id="GO:0016779">
    <property type="term" value="F:nucleotidyltransferase activity"/>
    <property type="evidence" value="ECO:0007669"/>
    <property type="project" value="UniProtKB-KW"/>
</dbReference>
<dbReference type="PANTHER" id="PTHR10953:SF102">
    <property type="entry name" value="ADENYLYLTRANSFERASE AND SULFURTRANSFERASE MOCS3"/>
    <property type="match status" value="1"/>
</dbReference>
<dbReference type="NCBIfam" id="NF004281">
    <property type="entry name" value="PRK05690.1"/>
    <property type="match status" value="1"/>
</dbReference>
<dbReference type="SMART" id="SM00450">
    <property type="entry name" value="RHOD"/>
    <property type="match status" value="1"/>
</dbReference>
<dbReference type="FunFam" id="3.40.250.10:FF:000025">
    <property type="entry name" value="Molybdopterin biosynthesis MoeZ"/>
    <property type="match status" value="1"/>
</dbReference>
<reference evidence="11" key="1">
    <citation type="submission" date="2020-05" db="EMBL/GenBank/DDBJ databases">
        <authorList>
            <person name="Chiriac C."/>
            <person name="Salcher M."/>
            <person name="Ghai R."/>
            <person name="Kavagutti S V."/>
        </authorList>
    </citation>
    <scope>NUCLEOTIDE SEQUENCE</scope>
</reference>
<dbReference type="InterPro" id="IPR000594">
    <property type="entry name" value="ThiF_NAD_FAD-bd"/>
</dbReference>
<dbReference type="EMBL" id="CAFBIZ010000021">
    <property type="protein sequence ID" value="CAB4846759.1"/>
    <property type="molecule type" value="Genomic_DNA"/>
</dbReference>
<dbReference type="PROSITE" id="PS50206">
    <property type="entry name" value="RHODANESE_3"/>
    <property type="match status" value="1"/>
</dbReference>
<keyword evidence="2" id="KW-0808">Transferase</keyword>
<evidence type="ECO:0000313" key="12">
    <source>
        <dbReference type="EMBL" id="CAB4927010.1"/>
    </source>
</evidence>
<name>A0A6J7BRW2_9ZZZZ</name>
<evidence type="ECO:0000256" key="5">
    <source>
        <dbReference type="ARBA" id="ARBA00022741"/>
    </source>
</evidence>
<dbReference type="GO" id="GO:0016020">
    <property type="term" value="C:membrane"/>
    <property type="evidence" value="ECO:0007669"/>
    <property type="project" value="UniProtKB-SubCell"/>
</dbReference>
<dbReference type="Pfam" id="PF00581">
    <property type="entry name" value="Rhodanese"/>
    <property type="match status" value="1"/>
</dbReference>
<dbReference type="GO" id="GO:0008641">
    <property type="term" value="F:ubiquitin-like modifier activating enzyme activity"/>
    <property type="evidence" value="ECO:0007669"/>
    <property type="project" value="InterPro"/>
</dbReference>
<evidence type="ECO:0000256" key="7">
    <source>
        <dbReference type="ARBA" id="ARBA00022989"/>
    </source>
</evidence>
<keyword evidence="6" id="KW-0067">ATP-binding</keyword>
<dbReference type="InterPro" id="IPR001763">
    <property type="entry name" value="Rhodanese-like_dom"/>
</dbReference>
<dbReference type="CDD" id="cd00158">
    <property type="entry name" value="RHOD"/>
    <property type="match status" value="1"/>
</dbReference>
<evidence type="ECO:0000256" key="8">
    <source>
        <dbReference type="ARBA" id="ARBA00023136"/>
    </source>
</evidence>
<gene>
    <name evidence="11" type="ORF">UFOPK3268_00295</name>
    <name evidence="12" type="ORF">UFOPK3752_00192</name>
</gene>
<dbReference type="GO" id="GO:0004792">
    <property type="term" value="F:thiosulfate-cyanide sulfurtransferase activity"/>
    <property type="evidence" value="ECO:0007669"/>
    <property type="project" value="TreeGrafter"/>
</dbReference>
<dbReference type="GO" id="GO:0005524">
    <property type="term" value="F:ATP binding"/>
    <property type="evidence" value="ECO:0007669"/>
    <property type="project" value="UniProtKB-KW"/>
</dbReference>
<dbReference type="Pfam" id="PF00899">
    <property type="entry name" value="ThiF"/>
    <property type="match status" value="1"/>
</dbReference>
<keyword evidence="9" id="KW-0511">Multifunctional enzyme</keyword>
<evidence type="ECO:0000256" key="9">
    <source>
        <dbReference type="ARBA" id="ARBA00023268"/>
    </source>
</evidence>
<protein>
    <submittedName>
        <fullName evidence="11">Unannotated protein</fullName>
    </submittedName>
</protein>
<organism evidence="11">
    <name type="scientific">freshwater metagenome</name>
    <dbReference type="NCBI Taxonomy" id="449393"/>
    <lineage>
        <taxon>unclassified sequences</taxon>
        <taxon>metagenomes</taxon>
        <taxon>ecological metagenomes</taxon>
    </lineage>
</organism>
<keyword evidence="4" id="KW-0548">Nucleotidyltransferase</keyword>
<dbReference type="InterPro" id="IPR036873">
    <property type="entry name" value="Rhodanese-like_dom_sf"/>
</dbReference>